<evidence type="ECO:0000256" key="1">
    <source>
        <dbReference type="SAM" id="SignalP"/>
    </source>
</evidence>
<accession>A0A224Y9A8</accession>
<sequence>MTKLSICRVIAVTAALALLLSMMPAGTLCEDPEALRGLVMLLASKIKPVTHIKPAVIKTKVIPAVKKPGAMEVISSMSDVALELYDFFG</sequence>
<feature type="signal peptide" evidence="1">
    <location>
        <begin position="1"/>
        <end position="29"/>
    </location>
</feature>
<evidence type="ECO:0000313" key="2">
    <source>
        <dbReference type="EMBL" id="MAA14237.1"/>
    </source>
</evidence>
<proteinExistence type="predicted"/>
<dbReference type="EMBL" id="GFPF01003091">
    <property type="protein sequence ID" value="MAA14237.1"/>
    <property type="molecule type" value="Transcribed_RNA"/>
</dbReference>
<protein>
    <submittedName>
        <fullName evidence="2">Uncharacterized protein</fullName>
    </submittedName>
</protein>
<organism evidence="2">
    <name type="scientific">Rhipicephalus zambeziensis</name>
    <dbReference type="NCBI Taxonomy" id="60191"/>
    <lineage>
        <taxon>Eukaryota</taxon>
        <taxon>Metazoa</taxon>
        <taxon>Ecdysozoa</taxon>
        <taxon>Arthropoda</taxon>
        <taxon>Chelicerata</taxon>
        <taxon>Arachnida</taxon>
        <taxon>Acari</taxon>
        <taxon>Parasitiformes</taxon>
        <taxon>Ixodida</taxon>
        <taxon>Ixodoidea</taxon>
        <taxon>Ixodidae</taxon>
        <taxon>Rhipicephalinae</taxon>
        <taxon>Rhipicephalus</taxon>
        <taxon>Rhipicephalus</taxon>
    </lineage>
</organism>
<dbReference type="AlphaFoldDB" id="A0A224Y9A8"/>
<keyword evidence="1" id="KW-0732">Signal</keyword>
<reference evidence="2" key="1">
    <citation type="journal article" date="2017" name="Parasit. Vectors">
        <title>Sialotranscriptomics of Rhipicephalus zambeziensis reveals intricate expression profiles of secretory proteins and suggests tight temporal transcriptional regulation during blood-feeding.</title>
        <authorList>
            <person name="de Castro M.H."/>
            <person name="de Klerk D."/>
            <person name="Pienaar R."/>
            <person name="Rees D.J.G."/>
            <person name="Mans B.J."/>
        </authorList>
    </citation>
    <scope>NUCLEOTIDE SEQUENCE</scope>
    <source>
        <tissue evidence="2">Salivary glands</tissue>
    </source>
</reference>
<name>A0A224Y9A8_9ACAR</name>
<feature type="chain" id="PRO_5012962895" evidence="1">
    <location>
        <begin position="30"/>
        <end position="89"/>
    </location>
</feature>